<evidence type="ECO:0000313" key="3">
    <source>
        <dbReference type="EMBL" id="KGD64143.1"/>
    </source>
</evidence>
<dbReference type="PANTHER" id="PTHR11820">
    <property type="entry name" value="ACYLPYRUVASE"/>
    <property type="match status" value="1"/>
</dbReference>
<proteinExistence type="predicted"/>
<evidence type="ECO:0000313" key="4">
    <source>
        <dbReference type="Proteomes" id="UP000029444"/>
    </source>
</evidence>
<dbReference type="Gene3D" id="3.90.850.10">
    <property type="entry name" value="Fumarylacetoacetase-like, C-terminal domain"/>
    <property type="match status" value="1"/>
</dbReference>
<dbReference type="STRING" id="1177154.Y5S_02683"/>
<dbReference type="SUPFAM" id="SSF56529">
    <property type="entry name" value="FAH"/>
    <property type="match status" value="1"/>
</dbReference>
<dbReference type="eggNOG" id="COG0179">
    <property type="taxonomic scope" value="Bacteria"/>
</dbReference>
<keyword evidence="3" id="KW-0378">Hydrolase</keyword>
<accession>A0A095TP37</accession>
<keyword evidence="1" id="KW-0479">Metal-binding</keyword>
<organism evidence="3 4">
    <name type="scientific">Alcanivorax nanhaiticus</name>
    <dbReference type="NCBI Taxonomy" id="1177154"/>
    <lineage>
        <taxon>Bacteria</taxon>
        <taxon>Pseudomonadati</taxon>
        <taxon>Pseudomonadota</taxon>
        <taxon>Gammaproteobacteria</taxon>
        <taxon>Oceanospirillales</taxon>
        <taxon>Alcanivoracaceae</taxon>
        <taxon>Alcanivorax</taxon>
    </lineage>
</organism>
<dbReference type="RefSeq" id="WP_052041612.1">
    <property type="nucleotide sequence ID" value="NZ_ARXV01000011.1"/>
</dbReference>
<dbReference type="PANTHER" id="PTHR11820:SF7">
    <property type="entry name" value="ACYLPYRUVASE FAHD1, MITOCHONDRIAL"/>
    <property type="match status" value="1"/>
</dbReference>
<dbReference type="GO" id="GO:0018773">
    <property type="term" value="F:acetylpyruvate hydrolase activity"/>
    <property type="evidence" value="ECO:0007669"/>
    <property type="project" value="TreeGrafter"/>
</dbReference>
<dbReference type="Pfam" id="PF01557">
    <property type="entry name" value="FAA_hydrolase"/>
    <property type="match status" value="1"/>
</dbReference>
<dbReference type="PATRIC" id="fig|1177154.3.peg.2716"/>
<dbReference type="Proteomes" id="UP000029444">
    <property type="component" value="Unassembled WGS sequence"/>
</dbReference>
<name>A0A095TP37_9GAMM</name>
<dbReference type="InterPro" id="IPR036663">
    <property type="entry name" value="Fumarylacetoacetase_C_sf"/>
</dbReference>
<dbReference type="GO" id="GO:0046872">
    <property type="term" value="F:metal ion binding"/>
    <property type="evidence" value="ECO:0007669"/>
    <property type="project" value="UniProtKB-KW"/>
</dbReference>
<keyword evidence="4" id="KW-1185">Reference proteome</keyword>
<comment type="caution">
    <text evidence="3">The sequence shown here is derived from an EMBL/GenBank/DDBJ whole genome shotgun (WGS) entry which is preliminary data.</text>
</comment>
<dbReference type="AlphaFoldDB" id="A0A095TP37"/>
<reference evidence="3 4" key="1">
    <citation type="submission" date="2012-09" db="EMBL/GenBank/DDBJ databases">
        <title>Genome Sequence of alkane-degrading Bacterium Alcanivorax sp. 19-m-6.</title>
        <authorList>
            <person name="Lai Q."/>
            <person name="Shao Z."/>
        </authorList>
    </citation>
    <scope>NUCLEOTIDE SEQUENCE [LARGE SCALE GENOMIC DNA]</scope>
    <source>
        <strain evidence="3 4">19-m-6</strain>
    </source>
</reference>
<evidence type="ECO:0000259" key="2">
    <source>
        <dbReference type="Pfam" id="PF01557"/>
    </source>
</evidence>
<protein>
    <submittedName>
        <fullName evidence="3">Fumarylacetoacetate hydrolase family protein</fullName>
    </submittedName>
</protein>
<dbReference type="EMBL" id="ARXV01000011">
    <property type="protein sequence ID" value="KGD64143.1"/>
    <property type="molecule type" value="Genomic_DNA"/>
</dbReference>
<feature type="domain" description="Fumarylacetoacetase-like C-terminal" evidence="2">
    <location>
        <begin position="31"/>
        <end position="225"/>
    </location>
</feature>
<evidence type="ECO:0000256" key="1">
    <source>
        <dbReference type="ARBA" id="ARBA00022723"/>
    </source>
</evidence>
<dbReference type="OrthoDB" id="9805307at2"/>
<sequence length="233" mass="25473">MFDDAITLNSGEDDYVHRWIDGSPIDIPVGKVVCVGRNYADHARELGNEVPDSPILFMKPATALASLHEPVVIPKEQGPVHHEVEMVVLIGKRIRKETDLENIRFSIAAYGVGLDLTLRELQNQLKEKGHPWERAKAFDGAAPVSGFIDARGISVRQNLDVTLEINDEVKQHGHTGLMLFPTFELLAEISQTFTLEPGDVVFTGTPAGVGPLNSGDKFTARLGNIIQVFGSIA</sequence>
<gene>
    <name evidence="3" type="ORF">Y5S_02683</name>
</gene>
<dbReference type="NCBIfam" id="NF007967">
    <property type="entry name" value="PRK10691.1"/>
    <property type="match status" value="1"/>
</dbReference>
<dbReference type="InterPro" id="IPR011234">
    <property type="entry name" value="Fumarylacetoacetase-like_C"/>
</dbReference>